<keyword evidence="4" id="KW-0596">Phosphopantetheine</keyword>
<evidence type="ECO:0000313" key="10">
    <source>
        <dbReference type="EMBL" id="NQX46100.1"/>
    </source>
</evidence>
<sequence length="1302" mass="147964">MKDEVIHKLCEIIQKHITEEISLSKETSLFELNISSLKILQIVGEIERRYNKKMDITDFIECESVEDIAIFLANADSLHESLVIRKEMGIHDASRFPRLTNVQLAYLTGRNKEFDLGGISTHVYIEFTSRLDMNQLSLAIQQEIERQEMLRCIFWDNGTAEILPSSNLKYEIHVLDISDLENEEQQHFILQKRAGREHRNFNPSEWPLFAFEALKINCEETYILFDIDALIADGLSIQIMFEEIMQLYSGRQLPELPVTYTEIANRDYSIEKEMDRSYWLDKLDCFPPAPQLPYLTKIQNVEVPTFNNIHKVLTASQWKDILKACSAHRIRPTIFLMTCYAITLSKWSNQDKLTINTTFFSRDIAKENVDTIIGDFTSLLLVSFQNRKQYSFWDKAAEFQAQCLQALKHSKFDGLDIVGELTRKNIINRNDIFAPVVFTSMLFDKDISSLGMLGEIEYYTSQTPQVTLDHQVLEVDEGIMLNWDYAAELFDKKLICSMFEDYTSLIYSAVSNQMIQDYNLESAIERYNNTSQGFGNETLISLFTQQVALRPDRVAVEKGNEKLTYRELEAQAGKFAQYLRSEGIQAGDYVAVQGERTIEVIIGILGVLKAGAAYIPLSPDIPEQRRAWILEESQYKLLITSEMIRDSIQHMHSENWDTGVSADDTAYVIYTSGSTGRPKGVVISHQAVVNTILDINRRFQVNENDVVIGLSNLSFDLSVYDIFGTLSAGASLVLIDDQRDAKTIREVILDKHITIWNSVPMIMEMLVKYSEGILNDIMDFDCLPDLRLVLLSGDWIPLNLPERIRSIFYDCSVISLGGATEAAIWSIYYPVEEVDSKWNSIPYGYPLSNQSYYVLNYNEELCPIGVKGDLYIGGTGLAKEYMFNPAKTKEAFIHHEKYGRLYKTGDLGTMTAAGYIEFQGRNDFQIKIRGYRVELEEIEKGLLAIPGITSAVVICAQDSRGMETLYGYFISNSKLAVTSIVDALEGRLPDYMVPNKIIQIDEIPITGNGKRDRKKLLDLAKAYTQHSVNDERYKAPSNDTENTLAEVWKELLGIDPISVDDNFFDIGGNSVLVMELFNRLENIYPNHLKVVDIFKYTTIHKLACFINVKGQASPKMKAVPIPASYLTNAVHVNKMYEFSVTGDLYTGLNKFISTSDLSLECLIVSAFIYFIYNEFTPSVPCVYYHDAASKGYAEVTIDFDRIKDYPSLLNNVGGQLQTTGGISYSADRVQPCSRDAILPVVYNLDDRSINPKDIENFGMALGYSVKEGKELTCSVQLSRTWNEDVGKKFAGQMYKILLSSTK</sequence>
<dbReference type="InterPro" id="IPR001242">
    <property type="entry name" value="Condensation_dom"/>
</dbReference>
<keyword evidence="7" id="KW-0045">Antibiotic biosynthesis</keyword>
<feature type="domain" description="Carrier" evidence="9">
    <location>
        <begin position="1035"/>
        <end position="1110"/>
    </location>
</feature>
<evidence type="ECO:0000313" key="11">
    <source>
        <dbReference type="Proteomes" id="UP000711047"/>
    </source>
</evidence>
<feature type="domain" description="Carrier" evidence="9">
    <location>
        <begin position="1"/>
        <end position="76"/>
    </location>
</feature>
<accession>A0ABX2DNT0</accession>
<comment type="cofactor">
    <cofactor evidence="1">
        <name>pantetheine 4'-phosphate</name>
        <dbReference type="ChEBI" id="CHEBI:47942"/>
    </cofactor>
</comment>
<evidence type="ECO:0000256" key="5">
    <source>
        <dbReference type="ARBA" id="ARBA00022553"/>
    </source>
</evidence>
<dbReference type="RefSeq" id="WP_173132982.1">
    <property type="nucleotide sequence ID" value="NZ_JABMKX010000006.1"/>
</dbReference>
<dbReference type="InterPro" id="IPR006162">
    <property type="entry name" value="Ppantetheine_attach_site"/>
</dbReference>
<dbReference type="Gene3D" id="3.40.50.12780">
    <property type="entry name" value="N-terminal domain of ligase-like"/>
    <property type="match status" value="1"/>
</dbReference>
<dbReference type="InterPro" id="IPR020459">
    <property type="entry name" value="AMP-binding"/>
</dbReference>
<comment type="caution">
    <text evidence="10">The sequence shown here is derived from an EMBL/GenBank/DDBJ whole genome shotgun (WGS) entry which is preliminary data.</text>
</comment>
<keyword evidence="5" id="KW-0597">Phosphoprotein</keyword>
<dbReference type="Pfam" id="PF00550">
    <property type="entry name" value="PP-binding"/>
    <property type="match status" value="2"/>
</dbReference>
<dbReference type="PROSITE" id="PS50075">
    <property type="entry name" value="CARRIER"/>
    <property type="match status" value="2"/>
</dbReference>
<dbReference type="PANTHER" id="PTHR45527:SF10">
    <property type="entry name" value="PYOCHELIN SYNTHASE PCHF"/>
    <property type="match status" value="1"/>
</dbReference>
<dbReference type="PROSITE" id="PS00455">
    <property type="entry name" value="AMP_BINDING"/>
    <property type="match status" value="1"/>
</dbReference>
<dbReference type="PRINTS" id="PR00154">
    <property type="entry name" value="AMPBINDING"/>
</dbReference>
<gene>
    <name evidence="10" type="ORF">HQN87_12225</name>
</gene>
<evidence type="ECO:0000256" key="7">
    <source>
        <dbReference type="ARBA" id="ARBA00023194"/>
    </source>
</evidence>
<dbReference type="SUPFAM" id="SSF56801">
    <property type="entry name" value="Acetyl-CoA synthetase-like"/>
    <property type="match status" value="1"/>
</dbReference>
<dbReference type="Pfam" id="PF13193">
    <property type="entry name" value="AMP-binding_C"/>
    <property type="match status" value="1"/>
</dbReference>
<evidence type="ECO:0000256" key="6">
    <source>
        <dbReference type="ARBA" id="ARBA00022598"/>
    </source>
</evidence>
<dbReference type="Pfam" id="PF00668">
    <property type="entry name" value="Condensation"/>
    <property type="match status" value="1"/>
</dbReference>
<dbReference type="InterPro" id="IPR009081">
    <property type="entry name" value="PP-bd_ACP"/>
</dbReference>
<organism evidence="10 11">
    <name type="scientific">Paenibacillus tritici</name>
    <dbReference type="NCBI Taxonomy" id="1873425"/>
    <lineage>
        <taxon>Bacteria</taxon>
        <taxon>Bacillati</taxon>
        <taxon>Bacillota</taxon>
        <taxon>Bacilli</taxon>
        <taxon>Bacillales</taxon>
        <taxon>Paenibacillaceae</taxon>
        <taxon>Paenibacillus</taxon>
    </lineage>
</organism>
<protein>
    <submittedName>
        <fullName evidence="10">Amino acid adenylation domain-containing protein</fullName>
    </submittedName>
</protein>
<dbReference type="InterPro" id="IPR036736">
    <property type="entry name" value="ACP-like_sf"/>
</dbReference>
<dbReference type="Gene3D" id="3.30.559.30">
    <property type="entry name" value="Nonribosomal peptide synthetase, condensation domain"/>
    <property type="match status" value="1"/>
</dbReference>
<reference evidence="10 11" key="1">
    <citation type="submission" date="2020-05" db="EMBL/GenBank/DDBJ databases">
        <title>Paenibacillus glebae, sp. nov., Paenibacillus humi sp. nov., Paenibacillus pedi sp. nov., Paenibacillus terrestris sp. nov. and Paenibacillus terricola sp. nov., isolated from a forest top soil sample.</title>
        <authorList>
            <person name="Qi S."/>
            <person name="Carlier A."/>
            <person name="Cnockaert M."/>
            <person name="Vandamme P."/>
        </authorList>
    </citation>
    <scope>NUCLEOTIDE SEQUENCE [LARGE SCALE GENOMIC DNA]</scope>
    <source>
        <strain evidence="10 11">LMG 29502</strain>
    </source>
</reference>
<dbReference type="Proteomes" id="UP000711047">
    <property type="component" value="Unassembled WGS sequence"/>
</dbReference>
<dbReference type="InterPro" id="IPR057737">
    <property type="entry name" value="Condensation_MtbB-like"/>
</dbReference>
<name>A0ABX2DNT0_9BACL</name>
<proteinExistence type="inferred from homology"/>
<dbReference type="Gene3D" id="3.30.300.30">
    <property type="match status" value="1"/>
</dbReference>
<comment type="similarity">
    <text evidence="3">Belongs to the ATP-dependent AMP-binding enzyme family.</text>
</comment>
<evidence type="ECO:0000256" key="1">
    <source>
        <dbReference type="ARBA" id="ARBA00001957"/>
    </source>
</evidence>
<evidence type="ECO:0000256" key="4">
    <source>
        <dbReference type="ARBA" id="ARBA00022450"/>
    </source>
</evidence>
<evidence type="ECO:0000256" key="2">
    <source>
        <dbReference type="ARBA" id="ARBA00004924"/>
    </source>
</evidence>
<dbReference type="InterPro" id="IPR045851">
    <property type="entry name" value="AMP-bd_C_sf"/>
</dbReference>
<dbReference type="Gene3D" id="1.10.1200.10">
    <property type="entry name" value="ACP-like"/>
    <property type="match status" value="2"/>
</dbReference>
<dbReference type="InterPro" id="IPR010071">
    <property type="entry name" value="AA_adenyl_dom"/>
</dbReference>
<keyword evidence="11" id="KW-1185">Reference proteome</keyword>
<dbReference type="CDD" id="cd19535">
    <property type="entry name" value="Cyc_NRPS"/>
    <property type="match status" value="1"/>
</dbReference>
<dbReference type="Gene3D" id="3.30.559.10">
    <property type="entry name" value="Chloramphenicol acetyltransferase-like domain"/>
    <property type="match status" value="1"/>
</dbReference>
<evidence type="ECO:0000259" key="9">
    <source>
        <dbReference type="PROSITE" id="PS50075"/>
    </source>
</evidence>
<dbReference type="InterPro" id="IPR025110">
    <property type="entry name" value="AMP-bd_C"/>
</dbReference>
<dbReference type="InterPro" id="IPR042099">
    <property type="entry name" value="ANL_N_sf"/>
</dbReference>
<dbReference type="InterPro" id="IPR020845">
    <property type="entry name" value="AMP-binding_CS"/>
</dbReference>
<evidence type="ECO:0000256" key="8">
    <source>
        <dbReference type="ARBA" id="ARBA00023268"/>
    </source>
</evidence>
<comment type="pathway">
    <text evidence="2">Siderophore biosynthesis.</text>
</comment>
<evidence type="ECO:0000256" key="3">
    <source>
        <dbReference type="ARBA" id="ARBA00006432"/>
    </source>
</evidence>
<dbReference type="EMBL" id="JABMKX010000006">
    <property type="protein sequence ID" value="NQX46100.1"/>
    <property type="molecule type" value="Genomic_DNA"/>
</dbReference>
<dbReference type="PROSITE" id="PS00012">
    <property type="entry name" value="PHOSPHOPANTETHEINE"/>
    <property type="match status" value="1"/>
</dbReference>
<dbReference type="NCBIfam" id="TIGR01733">
    <property type="entry name" value="AA-adenyl-dom"/>
    <property type="match status" value="1"/>
</dbReference>
<dbReference type="SUPFAM" id="SSF52777">
    <property type="entry name" value="CoA-dependent acyltransferases"/>
    <property type="match status" value="2"/>
</dbReference>
<keyword evidence="6" id="KW-0436">Ligase</keyword>
<dbReference type="SUPFAM" id="SSF47336">
    <property type="entry name" value="ACP-like"/>
    <property type="match status" value="2"/>
</dbReference>
<dbReference type="InterPro" id="IPR023213">
    <property type="entry name" value="CAT-like_dom_sf"/>
</dbReference>
<keyword evidence="8" id="KW-0511">Multifunctional enzyme</keyword>
<dbReference type="Pfam" id="PF00501">
    <property type="entry name" value="AMP-binding"/>
    <property type="match status" value="1"/>
</dbReference>
<dbReference type="InterPro" id="IPR000873">
    <property type="entry name" value="AMP-dep_synth/lig_dom"/>
</dbReference>
<dbReference type="PANTHER" id="PTHR45527">
    <property type="entry name" value="NONRIBOSOMAL PEPTIDE SYNTHETASE"/>
    <property type="match status" value="1"/>
</dbReference>